<name>A0A7X4YKY8_9BACL</name>
<keyword evidence="2" id="KW-1185">Reference proteome</keyword>
<comment type="caution">
    <text evidence="1">The sequence shown here is derived from an EMBL/GenBank/DDBJ whole genome shotgun (WGS) entry which is preliminary data.</text>
</comment>
<organism evidence="1 2">
    <name type="scientific">Paenibacillus sacheonensis</name>
    <dbReference type="NCBI Taxonomy" id="742054"/>
    <lineage>
        <taxon>Bacteria</taxon>
        <taxon>Bacillati</taxon>
        <taxon>Bacillota</taxon>
        <taxon>Bacilli</taxon>
        <taxon>Bacillales</taxon>
        <taxon>Paenibacillaceae</taxon>
        <taxon>Paenibacillus</taxon>
    </lineage>
</organism>
<dbReference type="EMBL" id="JAAAMU010000002">
    <property type="protein sequence ID" value="NBC68318.1"/>
    <property type="molecule type" value="Genomic_DNA"/>
</dbReference>
<keyword evidence="1" id="KW-0378">Hydrolase</keyword>
<dbReference type="GO" id="GO:0016787">
    <property type="term" value="F:hydrolase activity"/>
    <property type="evidence" value="ECO:0007669"/>
    <property type="project" value="UniProtKB-KW"/>
</dbReference>
<sequence>MGSRIMHLIIANRIAETLSLEDRVPFLIGSLAPDAVATKNESHFFKGDLKDFTRHVDFKGFLQKYREHAGNPYVLGYAAHLIADDMWMKGFNLAWLKNRMEADPGLYAQYHRDFRSLNGKLLEHYGYRDELRARLRYLPSIMDLEEVTAKDVDAFIPDVLGDMEYGAADLDEKLNVFTLIQIIGYIETSVEAGVMQLRPLLTTNCLQMRDSS</sequence>
<evidence type="ECO:0000313" key="1">
    <source>
        <dbReference type="EMBL" id="NBC68318.1"/>
    </source>
</evidence>
<proteinExistence type="predicted"/>
<accession>A0A7X4YKY8</accession>
<dbReference type="Proteomes" id="UP000558113">
    <property type="component" value="Unassembled WGS sequence"/>
</dbReference>
<dbReference type="OrthoDB" id="9810012at2"/>
<dbReference type="AlphaFoldDB" id="A0A7X4YKY8"/>
<protein>
    <submittedName>
        <fullName evidence="1">Hydrolase</fullName>
    </submittedName>
</protein>
<dbReference type="RefSeq" id="WP_161694995.1">
    <property type="nucleotide sequence ID" value="NZ_JAAAMU010000002.1"/>
</dbReference>
<evidence type="ECO:0000313" key="2">
    <source>
        <dbReference type="Proteomes" id="UP000558113"/>
    </source>
</evidence>
<reference evidence="1 2" key="1">
    <citation type="submission" date="2020-01" db="EMBL/GenBank/DDBJ databases">
        <title>Paenibacillus soybeanensis sp. nov. isolated from the nodules of soybean (Glycine max(L.) Merr).</title>
        <authorList>
            <person name="Wang H."/>
        </authorList>
    </citation>
    <scope>NUCLEOTIDE SEQUENCE [LARGE SCALE GENOMIC DNA]</scope>
    <source>
        <strain evidence="1 2">DSM 23054</strain>
    </source>
</reference>
<gene>
    <name evidence="1" type="ORF">GT003_04810</name>
</gene>